<dbReference type="PANTHER" id="PTHR34580:SF3">
    <property type="entry name" value="PROTEIN PAFB"/>
    <property type="match status" value="1"/>
</dbReference>
<dbReference type="GO" id="GO:0003700">
    <property type="term" value="F:DNA-binding transcription factor activity"/>
    <property type="evidence" value="ECO:0007669"/>
    <property type="project" value="InterPro"/>
</dbReference>
<evidence type="ECO:0000259" key="3">
    <source>
        <dbReference type="PROSITE" id="PS51000"/>
    </source>
</evidence>
<evidence type="ECO:0000313" key="5">
    <source>
        <dbReference type="Proteomes" id="UP000290365"/>
    </source>
</evidence>
<dbReference type="Gene3D" id="1.10.10.10">
    <property type="entry name" value="Winged helix-like DNA-binding domain superfamily/Winged helix DNA-binding domain"/>
    <property type="match status" value="1"/>
</dbReference>
<dbReference type="InterPro" id="IPR028349">
    <property type="entry name" value="PafC-like"/>
</dbReference>
<name>A0A4P6JX69_KTERU</name>
<dbReference type="PROSITE" id="PS51000">
    <property type="entry name" value="HTH_DEOR_2"/>
    <property type="match status" value="1"/>
</dbReference>
<dbReference type="InterPro" id="IPR036388">
    <property type="entry name" value="WH-like_DNA-bd_sf"/>
</dbReference>
<dbReference type="PANTHER" id="PTHR34580">
    <property type="match status" value="1"/>
</dbReference>
<sequence>MYHPTTRLLTILELLQTHPQLSGEELARRLEVEPRSVRRYIQMLQDMGMPIEGTRGPGGGYRLRPGFKLPPLLFTEDEATAIVLGLLGTPWLGVDISSVAIEGALAKVYRVLPLRGRERLQAISTYQVLPVGWQEIRPEASLLVDLSEAVQSSQRVAIEYCSHHNKVTRRRVEPYGVAGHKGLWYLVAHCCLRNAPRLFRLDRIRSVELLAETFSKDASFDYQAYAFKSLATIPARWQIEVEFEAELYVVQQKIPSSHGEISVTPTGTLFRTHHDHLPTMARFLMGLNLPFIVKRPPELRDALLELAQEIIQFATASRRSIDAMPAALEADQR</sequence>
<protein>
    <submittedName>
        <fullName evidence="4">YafY family transcriptional regulator</fullName>
    </submittedName>
</protein>
<dbReference type="PIRSF" id="PIRSF016838">
    <property type="entry name" value="PafC"/>
    <property type="match status" value="1"/>
</dbReference>
<evidence type="ECO:0000313" key="4">
    <source>
        <dbReference type="EMBL" id="QBD79993.1"/>
    </source>
</evidence>
<dbReference type="PROSITE" id="PS52050">
    <property type="entry name" value="WYL"/>
    <property type="match status" value="1"/>
</dbReference>
<dbReference type="OrthoDB" id="9815009at2"/>
<dbReference type="Pfam" id="PF13280">
    <property type="entry name" value="WYL"/>
    <property type="match status" value="1"/>
</dbReference>
<dbReference type="KEGG" id="kbs:EPA93_30030"/>
<evidence type="ECO:0000256" key="1">
    <source>
        <dbReference type="ARBA" id="ARBA00023015"/>
    </source>
</evidence>
<dbReference type="Proteomes" id="UP000290365">
    <property type="component" value="Chromosome"/>
</dbReference>
<dbReference type="InterPro" id="IPR013196">
    <property type="entry name" value="HTH_11"/>
</dbReference>
<keyword evidence="5" id="KW-1185">Reference proteome</keyword>
<dbReference type="AlphaFoldDB" id="A0A4P6JX69"/>
<evidence type="ECO:0000256" key="2">
    <source>
        <dbReference type="ARBA" id="ARBA00023163"/>
    </source>
</evidence>
<dbReference type="RefSeq" id="WP_129891059.1">
    <property type="nucleotide sequence ID" value="NZ_CP035758.1"/>
</dbReference>
<dbReference type="SUPFAM" id="SSF46785">
    <property type="entry name" value="Winged helix' DNA-binding domain"/>
    <property type="match status" value="1"/>
</dbReference>
<reference evidence="4 5" key="1">
    <citation type="submission" date="2019-01" db="EMBL/GenBank/DDBJ databases">
        <title>Ktedonosporobacter rubrisoli SCAWS-G2.</title>
        <authorList>
            <person name="Huang Y."/>
            <person name="Yan B."/>
        </authorList>
    </citation>
    <scope>NUCLEOTIDE SEQUENCE [LARGE SCALE GENOMIC DNA]</scope>
    <source>
        <strain evidence="4 5">SCAWS-G2</strain>
    </source>
</reference>
<dbReference type="InterPro" id="IPR051534">
    <property type="entry name" value="CBASS_pafABC_assoc_protein"/>
</dbReference>
<dbReference type="Pfam" id="PF08279">
    <property type="entry name" value="HTH_11"/>
    <property type="match status" value="1"/>
</dbReference>
<keyword evidence="1" id="KW-0805">Transcription regulation</keyword>
<accession>A0A4P6JX69</accession>
<proteinExistence type="predicted"/>
<feature type="domain" description="HTH deoR-type" evidence="3">
    <location>
        <begin position="4"/>
        <end position="62"/>
    </location>
</feature>
<dbReference type="InterPro" id="IPR001034">
    <property type="entry name" value="DeoR_HTH"/>
</dbReference>
<gene>
    <name evidence="4" type="ORF">EPA93_30030</name>
</gene>
<dbReference type="InterPro" id="IPR026881">
    <property type="entry name" value="WYL_dom"/>
</dbReference>
<keyword evidence="2" id="KW-0804">Transcription</keyword>
<dbReference type="EMBL" id="CP035758">
    <property type="protein sequence ID" value="QBD79993.1"/>
    <property type="molecule type" value="Genomic_DNA"/>
</dbReference>
<organism evidence="4 5">
    <name type="scientific">Ktedonosporobacter rubrisoli</name>
    <dbReference type="NCBI Taxonomy" id="2509675"/>
    <lineage>
        <taxon>Bacteria</taxon>
        <taxon>Bacillati</taxon>
        <taxon>Chloroflexota</taxon>
        <taxon>Ktedonobacteria</taxon>
        <taxon>Ktedonobacterales</taxon>
        <taxon>Ktedonosporobacteraceae</taxon>
        <taxon>Ktedonosporobacter</taxon>
    </lineage>
</organism>
<dbReference type="InterPro" id="IPR036390">
    <property type="entry name" value="WH_DNA-bd_sf"/>
</dbReference>